<dbReference type="Gene3D" id="3.10.50.40">
    <property type="match status" value="1"/>
</dbReference>
<gene>
    <name evidence="4" type="ORF">Rsub_04934</name>
</gene>
<organism evidence="4 5">
    <name type="scientific">Raphidocelis subcapitata</name>
    <dbReference type="NCBI Taxonomy" id="307507"/>
    <lineage>
        <taxon>Eukaryota</taxon>
        <taxon>Viridiplantae</taxon>
        <taxon>Chlorophyta</taxon>
        <taxon>core chlorophytes</taxon>
        <taxon>Chlorophyceae</taxon>
        <taxon>CS clade</taxon>
        <taxon>Sphaeropleales</taxon>
        <taxon>Selenastraceae</taxon>
        <taxon>Raphidocelis</taxon>
    </lineage>
</organism>
<feature type="region of interest" description="Disordered" evidence="2">
    <location>
        <begin position="1"/>
        <end position="31"/>
    </location>
</feature>
<dbReference type="PANTHER" id="PTHR47833:SF1">
    <property type="entry name" value="PHOTOSYNTHETIC NDH SUBUNIT OF LUMENAL LOCATION 4, CHLOROPLASTIC"/>
    <property type="match status" value="1"/>
</dbReference>
<feature type="compositionally biased region" description="Low complexity" evidence="2">
    <location>
        <begin position="11"/>
        <end position="22"/>
    </location>
</feature>
<dbReference type="Pfam" id="PF00254">
    <property type="entry name" value="FKBP_C"/>
    <property type="match status" value="1"/>
</dbReference>
<keyword evidence="1" id="KW-0697">Rotamase</keyword>
<reference evidence="4 5" key="1">
    <citation type="journal article" date="2018" name="Sci. Rep.">
        <title>Raphidocelis subcapitata (=Pseudokirchneriella subcapitata) provides an insight into genome evolution and environmental adaptations in the Sphaeropleales.</title>
        <authorList>
            <person name="Suzuki S."/>
            <person name="Yamaguchi H."/>
            <person name="Nakajima N."/>
            <person name="Kawachi M."/>
        </authorList>
    </citation>
    <scope>NUCLEOTIDE SEQUENCE [LARGE SCALE GENOMIC DNA]</scope>
    <source>
        <strain evidence="4 5">NIES-35</strain>
    </source>
</reference>
<dbReference type="InParanoid" id="A0A2V0NWW5"/>
<comment type="catalytic activity">
    <reaction evidence="1">
        <text>[protein]-peptidylproline (omega=180) = [protein]-peptidylproline (omega=0)</text>
        <dbReference type="Rhea" id="RHEA:16237"/>
        <dbReference type="Rhea" id="RHEA-COMP:10747"/>
        <dbReference type="Rhea" id="RHEA-COMP:10748"/>
        <dbReference type="ChEBI" id="CHEBI:83833"/>
        <dbReference type="ChEBI" id="CHEBI:83834"/>
        <dbReference type="EC" id="5.2.1.8"/>
    </reaction>
</comment>
<dbReference type="GO" id="GO:0009507">
    <property type="term" value="C:chloroplast"/>
    <property type="evidence" value="ECO:0007669"/>
    <property type="project" value="InterPro"/>
</dbReference>
<dbReference type="InterPro" id="IPR046357">
    <property type="entry name" value="PPIase_dom_sf"/>
</dbReference>
<evidence type="ECO:0000256" key="1">
    <source>
        <dbReference type="PROSITE-ProRule" id="PRU00277"/>
    </source>
</evidence>
<keyword evidence="1 4" id="KW-0413">Isomerase</keyword>
<dbReference type="InterPro" id="IPR044183">
    <property type="entry name" value="PNSL4/FKBP13-like"/>
</dbReference>
<dbReference type="AlphaFoldDB" id="A0A2V0NWW5"/>
<dbReference type="SUPFAM" id="SSF54534">
    <property type="entry name" value="FKBP-like"/>
    <property type="match status" value="1"/>
</dbReference>
<dbReference type="GO" id="GO:0003755">
    <property type="term" value="F:peptidyl-prolyl cis-trans isomerase activity"/>
    <property type="evidence" value="ECO:0007669"/>
    <property type="project" value="UniProtKB-KW"/>
</dbReference>
<evidence type="ECO:0000256" key="2">
    <source>
        <dbReference type="SAM" id="MobiDB-lite"/>
    </source>
</evidence>
<comment type="caution">
    <text evidence="4">The sequence shown here is derived from an EMBL/GenBank/DDBJ whole genome shotgun (WGS) entry which is preliminary data.</text>
</comment>
<sequence length="208" mass="21297">MRVAWADTAKAGLRPRPGAASAPAPPRRRPAAAAAAAERFAATAAAAALAAAAAFGPFAAPAVAKPNVLDVPACSKLQPASAEGVKFCEVKAGSGESPLRGDLVTVDYTARAVAAGGQVFEGSSKFKFFVGENSPETTQVMSGFDLAILGDGGAMGPIKEGGVRTVLLPPRLAYGERGDQCLFGRDKSCRVPPNSEVELTFRYNGLGY</sequence>
<dbReference type="OrthoDB" id="1902587at2759"/>
<dbReference type="InterPro" id="IPR001179">
    <property type="entry name" value="PPIase_FKBP_dom"/>
</dbReference>
<dbReference type="EMBL" id="BDRX01000027">
    <property type="protein sequence ID" value="GBF91829.1"/>
    <property type="molecule type" value="Genomic_DNA"/>
</dbReference>
<feature type="domain" description="PPIase FKBP-type" evidence="3">
    <location>
        <begin position="101"/>
        <end position="207"/>
    </location>
</feature>
<keyword evidence="5" id="KW-1185">Reference proteome</keyword>
<accession>A0A2V0NWW5</accession>
<dbReference type="EC" id="5.2.1.8" evidence="1"/>
<proteinExistence type="predicted"/>
<evidence type="ECO:0000313" key="4">
    <source>
        <dbReference type="EMBL" id="GBF91829.1"/>
    </source>
</evidence>
<dbReference type="Proteomes" id="UP000247498">
    <property type="component" value="Unassembled WGS sequence"/>
</dbReference>
<dbReference type="PROSITE" id="PS50059">
    <property type="entry name" value="FKBP_PPIASE"/>
    <property type="match status" value="1"/>
</dbReference>
<evidence type="ECO:0000313" key="5">
    <source>
        <dbReference type="Proteomes" id="UP000247498"/>
    </source>
</evidence>
<dbReference type="STRING" id="307507.A0A2V0NWW5"/>
<dbReference type="PANTHER" id="PTHR47833">
    <property type="entry name" value="PHOTOSYNTHETIC NDH SUBUNIT OF LUMENAL LOCATION 4, CHLOROPLASTIC"/>
    <property type="match status" value="1"/>
</dbReference>
<name>A0A2V0NWW5_9CHLO</name>
<evidence type="ECO:0000259" key="3">
    <source>
        <dbReference type="PROSITE" id="PS50059"/>
    </source>
</evidence>
<protein>
    <recommendedName>
        <fullName evidence="1">peptidylprolyl isomerase</fullName>
        <ecNumber evidence="1">5.2.1.8</ecNumber>
    </recommendedName>
</protein>